<dbReference type="GO" id="GO:0016787">
    <property type="term" value="F:hydrolase activity"/>
    <property type="evidence" value="ECO:0007669"/>
    <property type="project" value="UniProtKB-KW"/>
</dbReference>
<comment type="caution">
    <text evidence="1">The sequence shown here is derived from an EMBL/GenBank/DDBJ whole genome shotgun (WGS) entry which is preliminary data.</text>
</comment>
<sequence length="268" mass="30953">MPELAECKYSREECIASIRDYYSFLSTMYVREDDILYPPEEGWPSITTETLKDMRKTDEVICLLRHLPYIRVPSNPFNQAQGAPWCRFADWQHTGARVERGMDGQDLKIMSEGSEICDNAPSHVIGLTKGGRENPVFLLDTELGIIYWPECPDGISNNSSYDHLRVFDDPHEWAPENEADWRGDATRWTVNGFFEVLKDQFRKLNFIPTSPLSVIDVYAYLRPGSDGLVEKLQVIYHEHGWPGLENYRKRECLEAVEAAMEQQYGMDD</sequence>
<organism evidence="1 2">
    <name type="scientific">Colletotrichum scovillei</name>
    <dbReference type="NCBI Taxonomy" id="1209932"/>
    <lineage>
        <taxon>Eukaryota</taxon>
        <taxon>Fungi</taxon>
        <taxon>Dikarya</taxon>
        <taxon>Ascomycota</taxon>
        <taxon>Pezizomycotina</taxon>
        <taxon>Sordariomycetes</taxon>
        <taxon>Hypocreomycetidae</taxon>
        <taxon>Glomerellales</taxon>
        <taxon>Glomerellaceae</taxon>
        <taxon>Colletotrichum</taxon>
        <taxon>Colletotrichum acutatum species complex</taxon>
    </lineage>
</organism>
<evidence type="ECO:0000313" key="1">
    <source>
        <dbReference type="EMBL" id="KAG7053602.1"/>
    </source>
</evidence>
<protein>
    <submittedName>
        <fullName evidence="1">Alpha beta hydrolase fold protein</fullName>
    </submittedName>
</protein>
<gene>
    <name evidence="1" type="ORF">JMJ77_000689</name>
</gene>
<dbReference type="OrthoDB" id="5343383at2759"/>
<keyword evidence="2" id="KW-1185">Reference proteome</keyword>
<keyword evidence="1" id="KW-0378">Hydrolase</keyword>
<reference evidence="1" key="1">
    <citation type="submission" date="2021-05" db="EMBL/GenBank/DDBJ databases">
        <title>Comparative genomics of three Colletotrichum scovillei strains and genetic complementation revealed genes involved fungal growth and virulence on chili pepper.</title>
        <authorList>
            <person name="Hsieh D.-K."/>
            <person name="Chuang S.-C."/>
            <person name="Chen C.-Y."/>
            <person name="Chao Y.-T."/>
            <person name="Lu M.-Y.J."/>
            <person name="Lee M.-H."/>
            <person name="Shih M.-C."/>
        </authorList>
    </citation>
    <scope>NUCLEOTIDE SEQUENCE</scope>
    <source>
        <strain evidence="1">Coll-153</strain>
    </source>
</reference>
<dbReference type="AlphaFoldDB" id="A0A9P7UHK5"/>
<dbReference type="Proteomes" id="UP000699042">
    <property type="component" value="Unassembled WGS sequence"/>
</dbReference>
<name>A0A9P7UHK5_9PEZI</name>
<proteinExistence type="predicted"/>
<accession>A0A9P7UHK5</accession>
<evidence type="ECO:0000313" key="2">
    <source>
        <dbReference type="Proteomes" id="UP000699042"/>
    </source>
</evidence>
<dbReference type="EMBL" id="JAESDN010000003">
    <property type="protein sequence ID" value="KAG7053602.1"/>
    <property type="molecule type" value="Genomic_DNA"/>
</dbReference>